<organism evidence="1">
    <name type="scientific">Phytophthora nicotianae</name>
    <name type="common">Potato buckeye rot agent</name>
    <name type="synonym">Phytophthora parasitica</name>
    <dbReference type="NCBI Taxonomy" id="4792"/>
    <lineage>
        <taxon>Eukaryota</taxon>
        <taxon>Sar</taxon>
        <taxon>Stramenopiles</taxon>
        <taxon>Oomycota</taxon>
        <taxon>Peronosporomycetes</taxon>
        <taxon>Peronosporales</taxon>
        <taxon>Peronosporaceae</taxon>
        <taxon>Phytophthora</taxon>
    </lineage>
</organism>
<gene>
    <name evidence="1" type="ORF">L915_08263</name>
</gene>
<evidence type="ECO:0000313" key="1">
    <source>
        <dbReference type="EMBL" id="ETK87276.1"/>
    </source>
</evidence>
<dbReference type="Proteomes" id="UP000053236">
    <property type="component" value="Unassembled WGS sequence"/>
</dbReference>
<dbReference type="EMBL" id="KI686165">
    <property type="protein sequence ID" value="ETK87276.1"/>
    <property type="molecule type" value="Genomic_DNA"/>
</dbReference>
<reference evidence="1" key="1">
    <citation type="submission" date="2013-11" db="EMBL/GenBank/DDBJ databases">
        <title>The Genome Sequence of Phytophthora parasitica CJ02B3.</title>
        <authorList>
            <consortium name="The Broad Institute Genomics Platform"/>
            <person name="Russ C."/>
            <person name="Tyler B."/>
            <person name="Panabieres F."/>
            <person name="Shan W."/>
            <person name="Tripathy S."/>
            <person name="Grunwald N."/>
            <person name="Machado M."/>
            <person name="Johnson C.S."/>
            <person name="Arredondo F."/>
            <person name="Hong C."/>
            <person name="Coffey M."/>
            <person name="Young S.K."/>
            <person name="Zeng Q."/>
            <person name="Gargeya S."/>
            <person name="Fitzgerald M."/>
            <person name="Abouelleil A."/>
            <person name="Alvarado L."/>
            <person name="Chapman S.B."/>
            <person name="Gainer-Dewar J."/>
            <person name="Goldberg J."/>
            <person name="Griggs A."/>
            <person name="Gujja S."/>
            <person name="Hansen M."/>
            <person name="Howarth C."/>
            <person name="Imamovic A."/>
            <person name="Ireland A."/>
            <person name="Larimer J."/>
            <person name="McCowan C."/>
            <person name="Murphy C."/>
            <person name="Pearson M."/>
            <person name="Poon T.W."/>
            <person name="Priest M."/>
            <person name="Roberts A."/>
            <person name="Saif S."/>
            <person name="Shea T."/>
            <person name="Sykes S."/>
            <person name="Wortman J."/>
            <person name="Nusbaum C."/>
            <person name="Birren B."/>
        </authorList>
    </citation>
    <scope>NUCLEOTIDE SEQUENCE [LARGE SCALE GENOMIC DNA]</scope>
    <source>
        <strain evidence="1">CJ02B3</strain>
    </source>
</reference>
<accession>W2GY95</accession>
<dbReference type="AlphaFoldDB" id="W2GY95"/>
<proteinExistence type="predicted"/>
<sequence length="31" mass="3528">MLFYSCPGQLVFVDETAKGGRSVLWKHGWSQ</sequence>
<protein>
    <submittedName>
        <fullName evidence="1">Uncharacterized protein</fullName>
    </submittedName>
</protein>
<name>W2GY95_PHYNI</name>